<dbReference type="InterPro" id="IPR007728">
    <property type="entry name" value="Pre-SET_dom"/>
</dbReference>
<dbReference type="GO" id="GO:0003690">
    <property type="term" value="F:double-stranded DNA binding"/>
    <property type="evidence" value="ECO:0007669"/>
    <property type="project" value="TreeGrafter"/>
</dbReference>
<keyword evidence="4" id="KW-0808">Transferase</keyword>
<dbReference type="GO" id="GO:0005694">
    <property type="term" value="C:chromosome"/>
    <property type="evidence" value="ECO:0007669"/>
    <property type="project" value="UniProtKB-SubCell"/>
</dbReference>
<dbReference type="PANTHER" id="PTHR45660:SF13">
    <property type="entry name" value="HISTONE-LYSINE N-METHYLTRANSFERASE SETMAR"/>
    <property type="match status" value="1"/>
</dbReference>
<dbReference type="PROSITE" id="PS51015">
    <property type="entry name" value="YDG"/>
    <property type="match status" value="1"/>
</dbReference>
<accession>A0AAX6EFG7</accession>
<dbReference type="SMART" id="SM00317">
    <property type="entry name" value="SET"/>
    <property type="match status" value="1"/>
</dbReference>
<dbReference type="PROSITE" id="PS51575">
    <property type="entry name" value="SAM_MT43_SUVAR39_2"/>
    <property type="match status" value="1"/>
</dbReference>
<dbReference type="EMBL" id="JANAVB010037018">
    <property type="protein sequence ID" value="KAJ6802720.1"/>
    <property type="molecule type" value="Genomic_DNA"/>
</dbReference>
<evidence type="ECO:0000256" key="8">
    <source>
        <dbReference type="PROSITE-ProRule" id="PRU00358"/>
    </source>
</evidence>
<keyword evidence="7 8" id="KW-0539">Nucleus</keyword>
<dbReference type="GO" id="GO:0005634">
    <property type="term" value="C:nucleus"/>
    <property type="evidence" value="ECO:0007669"/>
    <property type="project" value="UniProtKB-SubCell"/>
</dbReference>
<dbReference type="Proteomes" id="UP001140949">
    <property type="component" value="Unassembled WGS sequence"/>
</dbReference>
<organism evidence="14 15">
    <name type="scientific">Iris pallida</name>
    <name type="common">Sweet iris</name>
    <dbReference type="NCBI Taxonomy" id="29817"/>
    <lineage>
        <taxon>Eukaryota</taxon>
        <taxon>Viridiplantae</taxon>
        <taxon>Streptophyta</taxon>
        <taxon>Embryophyta</taxon>
        <taxon>Tracheophyta</taxon>
        <taxon>Spermatophyta</taxon>
        <taxon>Magnoliopsida</taxon>
        <taxon>Liliopsida</taxon>
        <taxon>Asparagales</taxon>
        <taxon>Iridaceae</taxon>
        <taxon>Iridoideae</taxon>
        <taxon>Irideae</taxon>
        <taxon>Iris</taxon>
    </lineage>
</organism>
<dbReference type="SUPFAM" id="SSF82199">
    <property type="entry name" value="SET domain"/>
    <property type="match status" value="1"/>
</dbReference>
<reference evidence="14" key="1">
    <citation type="journal article" date="2023" name="GigaByte">
        <title>Genome assembly of the bearded iris, Iris pallida Lam.</title>
        <authorList>
            <person name="Bruccoleri R.E."/>
            <person name="Oakeley E.J."/>
            <person name="Faust A.M.E."/>
            <person name="Altorfer M."/>
            <person name="Dessus-Babus S."/>
            <person name="Burckhardt D."/>
            <person name="Oertli M."/>
            <person name="Naumann U."/>
            <person name="Petersen F."/>
            <person name="Wong J."/>
        </authorList>
    </citation>
    <scope>NUCLEOTIDE SEQUENCE</scope>
    <source>
        <strain evidence="14">GSM-AAB239-AS_SAM_17_03QT</strain>
    </source>
</reference>
<dbReference type="PROSITE" id="PS50867">
    <property type="entry name" value="PRE_SET"/>
    <property type="match status" value="1"/>
</dbReference>
<evidence type="ECO:0000256" key="7">
    <source>
        <dbReference type="ARBA" id="ARBA00023242"/>
    </source>
</evidence>
<dbReference type="InterPro" id="IPR001214">
    <property type="entry name" value="SET_dom"/>
</dbReference>
<evidence type="ECO:0000313" key="14">
    <source>
        <dbReference type="EMBL" id="KAJ6802720.1"/>
    </source>
</evidence>
<gene>
    <name evidence="14" type="ORF">M6B38_191215</name>
</gene>
<dbReference type="Gene3D" id="2.30.280.10">
    <property type="entry name" value="SRA-YDG"/>
    <property type="match status" value="1"/>
</dbReference>
<feature type="domain" description="Pre-SET" evidence="11">
    <location>
        <begin position="448"/>
        <end position="509"/>
    </location>
</feature>
<dbReference type="GO" id="GO:0032259">
    <property type="term" value="P:methylation"/>
    <property type="evidence" value="ECO:0007669"/>
    <property type="project" value="UniProtKB-KW"/>
</dbReference>
<dbReference type="Pfam" id="PF00856">
    <property type="entry name" value="SET"/>
    <property type="match status" value="1"/>
</dbReference>
<evidence type="ECO:0000259" key="12">
    <source>
        <dbReference type="PROSITE" id="PS50868"/>
    </source>
</evidence>
<keyword evidence="3" id="KW-0489">Methyltransferase</keyword>
<dbReference type="FunFam" id="2.30.280.10:FF:000003">
    <property type="entry name" value="Histone-lysine N-methyltransferase, H3 lysine-9 specific SUVH5"/>
    <property type="match status" value="1"/>
</dbReference>
<dbReference type="SMART" id="SM00466">
    <property type="entry name" value="SRA"/>
    <property type="match status" value="1"/>
</dbReference>
<dbReference type="SUPFAM" id="SSF88697">
    <property type="entry name" value="PUA domain-like"/>
    <property type="match status" value="1"/>
</dbReference>
<dbReference type="GO" id="GO:0008270">
    <property type="term" value="F:zinc ion binding"/>
    <property type="evidence" value="ECO:0007669"/>
    <property type="project" value="InterPro"/>
</dbReference>
<evidence type="ECO:0000256" key="9">
    <source>
        <dbReference type="SAM" id="MobiDB-lite"/>
    </source>
</evidence>
<dbReference type="GO" id="GO:0042054">
    <property type="term" value="F:histone methyltransferase activity"/>
    <property type="evidence" value="ECO:0007669"/>
    <property type="project" value="InterPro"/>
</dbReference>
<dbReference type="PANTHER" id="PTHR45660">
    <property type="entry name" value="HISTONE-LYSINE N-METHYLTRANSFERASE SETMAR"/>
    <property type="match status" value="1"/>
</dbReference>
<dbReference type="InterPro" id="IPR003105">
    <property type="entry name" value="SRA_YDG"/>
</dbReference>
<keyword evidence="5" id="KW-0949">S-adenosyl-L-methionine</keyword>
<feature type="compositionally biased region" description="Basic residues" evidence="9">
    <location>
        <begin position="148"/>
        <end position="157"/>
    </location>
</feature>
<feature type="domain" description="Post-SET" evidence="12">
    <location>
        <begin position="665"/>
        <end position="681"/>
    </location>
</feature>
<evidence type="ECO:0000256" key="1">
    <source>
        <dbReference type="ARBA" id="ARBA00004286"/>
    </source>
</evidence>
<dbReference type="InterPro" id="IPR051357">
    <property type="entry name" value="H3K9_HMTase_SUVAR3-9"/>
</dbReference>
<feature type="domain" description="SET" evidence="10">
    <location>
        <begin position="512"/>
        <end position="656"/>
    </location>
</feature>
<dbReference type="InterPro" id="IPR025794">
    <property type="entry name" value="H3-K9-MeTrfase_plant"/>
</dbReference>
<name>A0AAX6EFG7_IRIPA</name>
<evidence type="ECO:0000256" key="4">
    <source>
        <dbReference type="ARBA" id="ARBA00022679"/>
    </source>
</evidence>
<evidence type="ECO:0000256" key="2">
    <source>
        <dbReference type="ARBA" id="ARBA00022454"/>
    </source>
</evidence>
<feature type="region of interest" description="Disordered" evidence="9">
    <location>
        <begin position="1"/>
        <end position="108"/>
    </location>
</feature>
<evidence type="ECO:0000313" key="15">
    <source>
        <dbReference type="Proteomes" id="UP001140949"/>
    </source>
</evidence>
<dbReference type="Pfam" id="PF05033">
    <property type="entry name" value="Pre-SET"/>
    <property type="match status" value="1"/>
</dbReference>
<dbReference type="InterPro" id="IPR046341">
    <property type="entry name" value="SET_dom_sf"/>
</dbReference>
<feature type="domain" description="YDG" evidence="13">
    <location>
        <begin position="231"/>
        <end position="373"/>
    </location>
</feature>
<protein>
    <submittedName>
        <fullName evidence="14">Histone-lysine N-methyltransferase, H3 lysine-9 specific SUVH3-like</fullName>
    </submittedName>
</protein>
<feature type="compositionally biased region" description="Polar residues" evidence="9">
    <location>
        <begin position="90"/>
        <end position="105"/>
    </location>
</feature>
<dbReference type="InterPro" id="IPR003616">
    <property type="entry name" value="Post-SET_dom"/>
</dbReference>
<keyword evidence="2" id="KW-0158">Chromosome</keyword>
<dbReference type="Gene3D" id="2.170.270.10">
    <property type="entry name" value="SET domain"/>
    <property type="match status" value="1"/>
</dbReference>
<evidence type="ECO:0000259" key="10">
    <source>
        <dbReference type="PROSITE" id="PS50280"/>
    </source>
</evidence>
<feature type="compositionally biased region" description="Polar residues" evidence="9">
    <location>
        <begin position="1"/>
        <end position="13"/>
    </location>
</feature>
<comment type="subcellular location">
    <subcellularLocation>
        <location evidence="1">Chromosome</location>
    </subcellularLocation>
    <subcellularLocation>
        <location evidence="8">Nucleus</location>
    </subcellularLocation>
</comment>
<dbReference type="AlphaFoldDB" id="A0AAX6EFG7"/>
<dbReference type="PROSITE" id="PS50280">
    <property type="entry name" value="SET"/>
    <property type="match status" value="1"/>
</dbReference>
<dbReference type="PROSITE" id="PS50868">
    <property type="entry name" value="POST_SET"/>
    <property type="match status" value="1"/>
</dbReference>
<dbReference type="Pfam" id="PF02182">
    <property type="entry name" value="SAD_SRA"/>
    <property type="match status" value="1"/>
</dbReference>
<dbReference type="InterPro" id="IPR036987">
    <property type="entry name" value="SRA-YDG_sf"/>
</dbReference>
<dbReference type="SMART" id="SM00468">
    <property type="entry name" value="PreSET"/>
    <property type="match status" value="1"/>
</dbReference>
<reference evidence="14" key="2">
    <citation type="submission" date="2023-04" db="EMBL/GenBank/DDBJ databases">
        <authorList>
            <person name="Bruccoleri R.E."/>
            <person name="Oakeley E.J."/>
            <person name="Faust A.-M."/>
            <person name="Dessus-Babus S."/>
            <person name="Altorfer M."/>
            <person name="Burckhardt D."/>
            <person name="Oertli M."/>
            <person name="Naumann U."/>
            <person name="Petersen F."/>
            <person name="Wong J."/>
        </authorList>
    </citation>
    <scope>NUCLEOTIDE SEQUENCE</scope>
    <source>
        <strain evidence="14">GSM-AAB239-AS_SAM_17_03QT</strain>
        <tissue evidence="14">Leaf</tissue>
    </source>
</reference>
<evidence type="ECO:0000259" key="13">
    <source>
        <dbReference type="PROSITE" id="PS51015"/>
    </source>
</evidence>
<dbReference type="InterPro" id="IPR015947">
    <property type="entry name" value="PUA-like_sf"/>
</dbReference>
<evidence type="ECO:0000256" key="5">
    <source>
        <dbReference type="ARBA" id="ARBA00022691"/>
    </source>
</evidence>
<feature type="compositionally biased region" description="Basic and acidic residues" evidence="9">
    <location>
        <begin position="14"/>
        <end position="23"/>
    </location>
</feature>
<sequence length="681" mass="74328">MDTGQANCTPNSTKESEALDVKPLRTLAPMFPTNFGVQPSSSLADGGPFVYVSPTGPNSPSPAVPTPQQAPISRPPVGQSPLSTDGPLRSANSNGSIRPAESSSPFPTPLATVILVDDDDKELGGQIKQPLPLSSYEVSGSGTDRRNGSKVRAKRARRTYNNSNDLALVPSCQDPRESVEIVLMTYDALRRRLLQQEEAKEGKDGTRRPDLTAGTVLMTNNLRANMGKRIGSVPGVEVGDIFYFRMELCLVGLHAQSMGGIDCMTSKFESGDDTVAISVVSAGGYENEESDADVLIYSGQGGNANVDQKLERGNLALERSLHRGTDIRVIRSAKDYSCNSGKIYIYDGLYKVHESWVEKGKSGFNVFKYKLLRKPEQPDGIAMWKRIQKWKENPGARGRIILPDISSGIENLPVCLVNEVDDEKGPSHFEYVTRVKYPRPLSSMKPLEGCKCLSVCLPDDVSCTCAHGNGGKLPYSSSGFLVSRKPLIYECSASCSCSINCRNRLTQKGITIQFEVFKTRDRGWGLRSLDPIRAGTFICEYTGEFVEKAEVGIEDAEEDEYIFQAAGDDKAFKWNYGPELLGEPSADNSSASFGPLSFSISAKNMGNISRFINHSCSPNVLWQKVLYDHGDEGYPHIAFFAIKHIPPMTELTYDYGLSGGVGSHRPKQCLCGSPKCRGLFG</sequence>
<comment type="caution">
    <text evidence="14">The sequence shown here is derived from an EMBL/GenBank/DDBJ whole genome shotgun (WGS) entry which is preliminary data.</text>
</comment>
<proteinExistence type="predicted"/>
<evidence type="ECO:0000256" key="6">
    <source>
        <dbReference type="ARBA" id="ARBA00022853"/>
    </source>
</evidence>
<evidence type="ECO:0000256" key="3">
    <source>
        <dbReference type="ARBA" id="ARBA00022603"/>
    </source>
</evidence>
<keyword evidence="6" id="KW-0156">Chromatin regulator</keyword>
<feature type="region of interest" description="Disordered" evidence="9">
    <location>
        <begin position="123"/>
        <end position="157"/>
    </location>
</feature>
<evidence type="ECO:0000259" key="11">
    <source>
        <dbReference type="PROSITE" id="PS50867"/>
    </source>
</evidence>
<keyword evidence="15" id="KW-1185">Reference proteome</keyword>